<evidence type="ECO:0000313" key="2">
    <source>
        <dbReference type="Proteomes" id="UP000753802"/>
    </source>
</evidence>
<evidence type="ECO:0000313" key="1">
    <source>
        <dbReference type="EMBL" id="NCI51190.1"/>
    </source>
</evidence>
<dbReference type="RefSeq" id="WP_161819481.1">
    <property type="nucleotide sequence ID" value="NZ_JAACJS010000015.1"/>
</dbReference>
<dbReference type="InterPro" id="IPR021272">
    <property type="entry name" value="DUF2851"/>
</dbReference>
<reference evidence="1 2" key="1">
    <citation type="submission" date="2020-01" db="EMBL/GenBank/DDBJ databases">
        <title>Genome analysis.</title>
        <authorList>
            <person name="Wu S."/>
            <person name="Wang G."/>
        </authorList>
    </citation>
    <scope>NUCLEOTIDE SEQUENCE [LARGE SCALE GENOMIC DNA]</scope>
    <source>
        <strain evidence="1 2">SYL130</strain>
    </source>
</reference>
<name>A0ABW9ZVM5_9BACT</name>
<gene>
    <name evidence="1" type="ORF">GWC95_14755</name>
</gene>
<protein>
    <submittedName>
        <fullName evidence="1">DUF2851 family protein</fullName>
    </submittedName>
</protein>
<comment type="caution">
    <text evidence="1">The sequence shown here is derived from an EMBL/GenBank/DDBJ whole genome shotgun (WGS) entry which is preliminary data.</text>
</comment>
<keyword evidence="2" id="KW-1185">Reference proteome</keyword>
<dbReference type="EMBL" id="JAACJS010000015">
    <property type="protein sequence ID" value="NCI51190.1"/>
    <property type="molecule type" value="Genomic_DNA"/>
</dbReference>
<dbReference type="Pfam" id="PF11013">
    <property type="entry name" value="DUF2851"/>
    <property type="match status" value="1"/>
</dbReference>
<sequence length="427" mass="49472">MNEKLLQFIWRFQYFNRQQLCTAQGETIHIEKPGILNLHQGPDFSEAVIRIGQTKWVGNVELHLLSSDWYKHKHGSDRNYSNIILHVVWEEDAPVYDAQGNLFPTLALHQRVPKILLERYAQMMETMVMIPCHSFLPAIEHLAWCAWKERLAAERLERRSEQVLNLFRQSNCNWEETYWWMLAANFGINVNSALFELVAKTLPVTLLAKHRNQIHQLEALLLGQANLLSGKYKDHYAVMLQKEYVFLKKKYGLQTVGKQPAFLRMRPAAFPTVRLAQLAMLLHTSSHLFALLKEEKQCKEVIGSFMVTANDYWNDHYRFDEETAHQPKHLGKQMAENILINTVVPVLFAYGMYGNDARSREKAIRWLYELPAEKNAITRQWQALNISNRSSLDSQALIELTNHYCLNKRCLGCAVGNGVLGKLGIRN</sequence>
<dbReference type="Proteomes" id="UP000753802">
    <property type="component" value="Unassembled WGS sequence"/>
</dbReference>
<organism evidence="1 2">
    <name type="scientific">Sediminibacterium roseum</name>
    <dbReference type="NCBI Taxonomy" id="1978412"/>
    <lineage>
        <taxon>Bacteria</taxon>
        <taxon>Pseudomonadati</taxon>
        <taxon>Bacteroidota</taxon>
        <taxon>Chitinophagia</taxon>
        <taxon>Chitinophagales</taxon>
        <taxon>Chitinophagaceae</taxon>
        <taxon>Sediminibacterium</taxon>
    </lineage>
</organism>
<proteinExistence type="predicted"/>
<accession>A0ABW9ZVM5</accession>